<dbReference type="AlphaFoldDB" id="A0A8J7WPA2"/>
<protein>
    <submittedName>
        <fullName evidence="2">Roadblock/LC7 domain-containing protein</fullName>
    </submittedName>
</protein>
<proteinExistence type="predicted"/>
<comment type="caution">
    <text evidence="2">The sequence shown here is derived from an EMBL/GenBank/DDBJ whole genome shotgun (WGS) entry which is preliminary data.</text>
</comment>
<dbReference type="InterPro" id="IPR004942">
    <property type="entry name" value="Roadblock/LAMTOR2_dom"/>
</dbReference>
<evidence type="ECO:0000313" key="3">
    <source>
        <dbReference type="Proteomes" id="UP000677913"/>
    </source>
</evidence>
<dbReference type="InterPro" id="IPR053141">
    <property type="entry name" value="Mycobact_SerProt_Inhib_Rv3364c"/>
</dbReference>
<evidence type="ECO:0000313" key="2">
    <source>
        <dbReference type="EMBL" id="MBS2964968.1"/>
    </source>
</evidence>
<sequence>MGAAVIAEGGAQEVAFLVDRFASTTTGVTSAIVLSTDGMKLAASMSMQTDQADRFAATASAVYALSSAVGREFGFEGYQQSILRYGNGHVIVTALGEGAALAVITEHDAKLGQVSYEMSLFAQRVGVLLTPQVRQQLRGGLVV</sequence>
<dbReference type="PANTHER" id="PTHR36222:SF1">
    <property type="entry name" value="SERINE PROTEASE INHIBITOR RV3364C"/>
    <property type="match status" value="1"/>
</dbReference>
<dbReference type="Gene3D" id="3.30.450.30">
    <property type="entry name" value="Dynein light chain 2a, cytoplasmic"/>
    <property type="match status" value="1"/>
</dbReference>
<accession>A0A8J7WPA2</accession>
<dbReference type="SUPFAM" id="SSF103196">
    <property type="entry name" value="Roadblock/LC7 domain"/>
    <property type="match status" value="1"/>
</dbReference>
<dbReference type="SMART" id="SM00960">
    <property type="entry name" value="Robl_LC7"/>
    <property type="match status" value="1"/>
</dbReference>
<dbReference type="Proteomes" id="UP000677913">
    <property type="component" value="Unassembled WGS sequence"/>
</dbReference>
<reference evidence="2" key="1">
    <citation type="submission" date="2021-04" db="EMBL/GenBank/DDBJ databases">
        <title>Genome based classification of Actinospica acidithermotolerans sp. nov., an actinobacterium isolated from an Indonesian hot spring.</title>
        <authorList>
            <person name="Kusuma A.B."/>
            <person name="Putra K.E."/>
            <person name="Nafisah S."/>
            <person name="Loh J."/>
            <person name="Nouioui I."/>
            <person name="Goodfellow M."/>
        </authorList>
    </citation>
    <scope>NUCLEOTIDE SEQUENCE</scope>
    <source>
        <strain evidence="2">DSM 45618</strain>
    </source>
</reference>
<keyword evidence="3" id="KW-1185">Reference proteome</keyword>
<dbReference type="EMBL" id="JAGSXH010000065">
    <property type="protein sequence ID" value="MBS2964968.1"/>
    <property type="molecule type" value="Genomic_DNA"/>
</dbReference>
<dbReference type="RefSeq" id="WP_211469328.1">
    <property type="nucleotide sequence ID" value="NZ_JAGSXH010000065.1"/>
</dbReference>
<feature type="domain" description="Roadblock/LAMTOR2" evidence="1">
    <location>
        <begin position="14"/>
        <end position="105"/>
    </location>
</feature>
<gene>
    <name evidence="2" type="ORF">KGA66_18065</name>
</gene>
<name>A0A8J7WPA2_9ACTN</name>
<dbReference type="Pfam" id="PF03259">
    <property type="entry name" value="Robl_LC7"/>
    <property type="match status" value="1"/>
</dbReference>
<evidence type="ECO:0000259" key="1">
    <source>
        <dbReference type="SMART" id="SM00960"/>
    </source>
</evidence>
<organism evidence="2 3">
    <name type="scientific">Actinocrinis puniceicyclus</name>
    <dbReference type="NCBI Taxonomy" id="977794"/>
    <lineage>
        <taxon>Bacteria</taxon>
        <taxon>Bacillati</taxon>
        <taxon>Actinomycetota</taxon>
        <taxon>Actinomycetes</taxon>
        <taxon>Catenulisporales</taxon>
        <taxon>Actinospicaceae</taxon>
        <taxon>Actinocrinis</taxon>
    </lineage>
</organism>
<dbReference type="PANTHER" id="PTHR36222">
    <property type="entry name" value="SERINE PROTEASE INHIBITOR RV3364C"/>
    <property type="match status" value="1"/>
</dbReference>